<dbReference type="EMBL" id="AP002972">
    <property type="protein sequence ID" value="BAD86956.1"/>
    <property type="molecule type" value="Genomic_DNA"/>
</dbReference>
<evidence type="ECO:0000313" key="3">
    <source>
        <dbReference type="EMBL" id="BAD87891.1"/>
    </source>
</evidence>
<evidence type="ECO:0000313" key="4">
    <source>
        <dbReference type="Proteomes" id="UP000000763"/>
    </source>
</evidence>
<dbReference type="Proteomes" id="UP000817658">
    <property type="component" value="Chromosome 1"/>
</dbReference>
<organism evidence="2">
    <name type="scientific">Oryza sativa subsp. japonica</name>
    <name type="common">Rice</name>
    <dbReference type="NCBI Taxonomy" id="39947"/>
    <lineage>
        <taxon>Eukaryota</taxon>
        <taxon>Viridiplantae</taxon>
        <taxon>Streptophyta</taxon>
        <taxon>Embryophyta</taxon>
        <taxon>Tracheophyta</taxon>
        <taxon>Spermatophyta</taxon>
        <taxon>Magnoliopsida</taxon>
        <taxon>Liliopsida</taxon>
        <taxon>Poales</taxon>
        <taxon>Poaceae</taxon>
        <taxon>BOP clade</taxon>
        <taxon>Oryzoideae</taxon>
        <taxon>Oryzeae</taxon>
        <taxon>Oryzinae</taxon>
        <taxon>Oryza</taxon>
        <taxon>Oryza sativa</taxon>
    </lineage>
</organism>
<dbReference type="EMBL" id="AP003768">
    <property type="protein sequence ID" value="BAD87891.1"/>
    <property type="molecule type" value="Genomic_DNA"/>
</dbReference>
<reference evidence="4" key="3">
    <citation type="journal article" date="2008" name="Nucleic Acids Res.">
        <title>The rice annotation project database (RAP-DB): 2008 update.</title>
        <authorList>
            <consortium name="The rice annotation project (RAP)"/>
        </authorList>
    </citation>
    <scope>GENOME REANNOTATION</scope>
    <source>
        <strain evidence="4">cv. Nipponbare</strain>
    </source>
</reference>
<protein>
    <submittedName>
        <fullName evidence="2">Uncharacterized protein</fullName>
    </submittedName>
</protein>
<sequence>MASAVRLPRQTKAMSRSRCRKTSDQMTEIINRKKERTRGSLVPKQNQHEP</sequence>
<proteinExistence type="predicted"/>
<accession>Q5JKV0</accession>
<gene>
    <name evidence="3" type="ORF">P0439E07.2</name>
    <name evidence="2" type="ORF">P0638D12.39</name>
</gene>
<dbReference type="Proteomes" id="UP000000763">
    <property type="component" value="Chromosome 1"/>
</dbReference>
<evidence type="ECO:0000256" key="1">
    <source>
        <dbReference type="SAM" id="MobiDB-lite"/>
    </source>
</evidence>
<evidence type="ECO:0000313" key="2">
    <source>
        <dbReference type="EMBL" id="BAD86956.1"/>
    </source>
</evidence>
<name>Q5JKV0_ORYSJ</name>
<reference evidence="4" key="2">
    <citation type="journal article" date="2005" name="Nature">
        <title>The map-based sequence of the rice genome.</title>
        <authorList>
            <consortium name="International rice genome sequencing project (IRGSP)"/>
            <person name="Matsumoto T."/>
            <person name="Wu J."/>
            <person name="Kanamori H."/>
            <person name="Katayose Y."/>
            <person name="Fujisawa M."/>
            <person name="Namiki N."/>
            <person name="Mizuno H."/>
            <person name="Yamamoto K."/>
            <person name="Antonio B.A."/>
            <person name="Baba T."/>
            <person name="Sakata K."/>
            <person name="Nagamura Y."/>
            <person name="Aoki H."/>
            <person name="Arikawa K."/>
            <person name="Arita K."/>
            <person name="Bito T."/>
            <person name="Chiden Y."/>
            <person name="Fujitsuka N."/>
            <person name="Fukunaka R."/>
            <person name="Hamada M."/>
            <person name="Harada C."/>
            <person name="Hayashi A."/>
            <person name="Hijishita S."/>
            <person name="Honda M."/>
            <person name="Hosokawa S."/>
            <person name="Ichikawa Y."/>
            <person name="Idonuma A."/>
            <person name="Iijima M."/>
            <person name="Ikeda M."/>
            <person name="Ikeno M."/>
            <person name="Ito K."/>
            <person name="Ito S."/>
            <person name="Ito T."/>
            <person name="Ito Y."/>
            <person name="Ito Y."/>
            <person name="Iwabuchi A."/>
            <person name="Kamiya K."/>
            <person name="Karasawa W."/>
            <person name="Kurita K."/>
            <person name="Katagiri S."/>
            <person name="Kikuta A."/>
            <person name="Kobayashi H."/>
            <person name="Kobayashi N."/>
            <person name="Machita K."/>
            <person name="Maehara T."/>
            <person name="Masukawa M."/>
            <person name="Mizubayashi T."/>
            <person name="Mukai Y."/>
            <person name="Nagasaki H."/>
            <person name="Nagata Y."/>
            <person name="Naito S."/>
            <person name="Nakashima M."/>
            <person name="Nakama Y."/>
            <person name="Nakamichi Y."/>
            <person name="Nakamura M."/>
            <person name="Meguro A."/>
            <person name="Negishi M."/>
            <person name="Ohta I."/>
            <person name="Ohta T."/>
            <person name="Okamoto M."/>
            <person name="Ono N."/>
            <person name="Saji S."/>
            <person name="Sakaguchi M."/>
            <person name="Sakai K."/>
            <person name="Shibata M."/>
            <person name="Shimokawa T."/>
            <person name="Song J."/>
            <person name="Takazaki Y."/>
            <person name="Terasawa K."/>
            <person name="Tsugane M."/>
            <person name="Tsuji K."/>
            <person name="Ueda S."/>
            <person name="Waki K."/>
            <person name="Yamagata H."/>
            <person name="Yamamoto M."/>
            <person name="Yamamoto S."/>
            <person name="Yamane H."/>
            <person name="Yoshiki S."/>
            <person name="Yoshihara R."/>
            <person name="Yukawa K."/>
            <person name="Zhong H."/>
            <person name="Yano M."/>
            <person name="Yuan Q."/>
            <person name="Ouyang S."/>
            <person name="Liu J."/>
            <person name="Jones K.M."/>
            <person name="Gansberger K."/>
            <person name="Moffat K."/>
            <person name="Hill J."/>
            <person name="Bera J."/>
            <person name="Fadrosh D."/>
            <person name="Jin S."/>
            <person name="Johri S."/>
            <person name="Kim M."/>
            <person name="Overton L."/>
            <person name="Reardon M."/>
            <person name="Tsitrin T."/>
            <person name="Vuong H."/>
            <person name="Weaver B."/>
            <person name="Ciecko A."/>
            <person name="Tallon L."/>
            <person name="Jackson J."/>
            <person name="Pai G."/>
            <person name="Aken S.V."/>
            <person name="Utterback T."/>
            <person name="Reidmuller S."/>
            <person name="Feldblyum T."/>
            <person name="Hsiao J."/>
            <person name="Zismann V."/>
            <person name="Iobst S."/>
            <person name="de Vazeille A.R."/>
            <person name="Buell C.R."/>
            <person name="Ying K."/>
            <person name="Li Y."/>
            <person name="Lu T."/>
            <person name="Huang Y."/>
            <person name="Zhao Q."/>
            <person name="Feng Q."/>
            <person name="Zhang L."/>
            <person name="Zhu J."/>
            <person name="Weng Q."/>
            <person name="Mu J."/>
            <person name="Lu Y."/>
            <person name="Fan D."/>
            <person name="Liu Y."/>
            <person name="Guan J."/>
            <person name="Zhang Y."/>
            <person name="Yu S."/>
            <person name="Liu X."/>
            <person name="Zhang Y."/>
            <person name="Hong G."/>
            <person name="Han B."/>
            <person name="Choisne N."/>
            <person name="Demange N."/>
            <person name="Orjeda G."/>
            <person name="Samain S."/>
            <person name="Cattolico L."/>
            <person name="Pelletier E."/>
            <person name="Couloux A."/>
            <person name="Segurens B."/>
            <person name="Wincker P."/>
            <person name="D'Hont A."/>
            <person name="Scarpelli C."/>
            <person name="Weissenbach J."/>
            <person name="Salanoubat M."/>
            <person name="Quetier F."/>
            <person name="Yu Y."/>
            <person name="Kim H.R."/>
            <person name="Rambo T."/>
            <person name="Currie J."/>
            <person name="Collura K."/>
            <person name="Luo M."/>
            <person name="Yang T."/>
            <person name="Ammiraju J.S.S."/>
            <person name="Engler F."/>
            <person name="Soderlund C."/>
            <person name="Wing R.A."/>
            <person name="Palmer L.E."/>
            <person name="de la Bastide M."/>
            <person name="Spiegel L."/>
            <person name="Nascimento L."/>
            <person name="Zutavern T."/>
            <person name="O'Shaughnessy A."/>
            <person name="Dike S."/>
            <person name="Dedhia N."/>
            <person name="Preston R."/>
            <person name="Balija V."/>
            <person name="McCombie W.R."/>
            <person name="Chow T."/>
            <person name="Chen H."/>
            <person name="Chung M."/>
            <person name="Chen C."/>
            <person name="Shaw J."/>
            <person name="Wu H."/>
            <person name="Hsiao K."/>
            <person name="Chao Y."/>
            <person name="Chu M."/>
            <person name="Cheng C."/>
            <person name="Hour A."/>
            <person name="Lee P."/>
            <person name="Lin S."/>
            <person name="Lin Y."/>
            <person name="Liou J."/>
            <person name="Liu S."/>
            <person name="Hsing Y."/>
            <person name="Raghuvanshi S."/>
            <person name="Mohanty A."/>
            <person name="Bharti A.K."/>
            <person name="Gaur A."/>
            <person name="Gupta V."/>
            <person name="Kumar D."/>
            <person name="Ravi V."/>
            <person name="Vij S."/>
            <person name="Kapur A."/>
            <person name="Khurana P."/>
            <person name="Khurana P."/>
            <person name="Khurana J.P."/>
            <person name="Tyagi A.K."/>
            <person name="Gaikwad K."/>
            <person name="Singh A."/>
            <person name="Dalal V."/>
            <person name="Srivastava S."/>
            <person name="Dixit A."/>
            <person name="Pal A.K."/>
            <person name="Ghazi I.A."/>
            <person name="Yadav M."/>
            <person name="Pandit A."/>
            <person name="Bhargava A."/>
            <person name="Sureshbabu K."/>
            <person name="Batra K."/>
            <person name="Sharma T.R."/>
            <person name="Mohapatra T."/>
            <person name="Singh N.K."/>
            <person name="Messing J."/>
            <person name="Nelson A.B."/>
            <person name="Fuks G."/>
            <person name="Kavchok S."/>
            <person name="Keizer G."/>
            <person name="Linton E."/>
            <person name="Llaca V."/>
            <person name="Song R."/>
            <person name="Tanyolac B."/>
            <person name="Young S."/>
            <person name="Ho-Il K."/>
            <person name="Hahn J.H."/>
            <person name="Sangsakoo G."/>
            <person name="Vanavichit A."/>
            <person name="de Mattos Luiz.A.T."/>
            <person name="Zimmer P.D."/>
            <person name="Malone G."/>
            <person name="Dellagostin O."/>
            <person name="de Oliveira A.C."/>
            <person name="Bevan M."/>
            <person name="Bancroft I."/>
            <person name="Minx P."/>
            <person name="Cordum H."/>
            <person name="Wilson R."/>
            <person name="Cheng Z."/>
            <person name="Jin W."/>
            <person name="Jiang J."/>
            <person name="Leong S.A."/>
            <person name="Iwama H."/>
            <person name="Gojobori T."/>
            <person name="Itoh T."/>
            <person name="Niimura Y."/>
            <person name="Fujii Y."/>
            <person name="Habara T."/>
            <person name="Sakai H."/>
            <person name="Sato Y."/>
            <person name="Wilson G."/>
            <person name="Kumar K."/>
            <person name="McCouch S."/>
            <person name="Juretic N."/>
            <person name="Hoen D."/>
            <person name="Wright S."/>
            <person name="Bruskiewich R."/>
            <person name="Bureau T."/>
            <person name="Miyao A."/>
            <person name="Hirochika H."/>
            <person name="Nishikawa T."/>
            <person name="Kadowaki K."/>
            <person name="Sugiura M."/>
            <person name="Burr B."/>
            <person name="Sasaki T."/>
        </authorList>
    </citation>
    <scope>NUCLEOTIDE SEQUENCE [LARGE SCALE GENOMIC DNA]</scope>
    <source>
        <strain evidence="4">cv. Nipponbare</strain>
    </source>
</reference>
<reference evidence="2" key="1">
    <citation type="journal article" date="2002" name="Nature">
        <title>The genome sequence and structure of rice chromosome 1.</title>
        <authorList>
            <person name="Sasaki T."/>
            <person name="Matsumoto T."/>
            <person name="Yamamoto K."/>
            <person name="Sakata K."/>
            <person name="Baba T."/>
            <person name="Katayose Y."/>
            <person name="Wu J."/>
            <person name="Niimura Y."/>
            <person name="Cheng Z."/>
            <person name="Nagamura Y."/>
            <person name="Antonio B.A."/>
            <person name="Kanamori H."/>
            <person name="Hosokawa S."/>
            <person name="Masukawa M."/>
            <person name="Arikawa K."/>
            <person name="Chiden Y."/>
            <person name="Hayashi M."/>
            <person name="Okamoto M."/>
            <person name="Ando T."/>
            <person name="Aoki H."/>
            <person name="Arita K."/>
            <person name="Hamada M."/>
            <person name="Harada C."/>
            <person name="Hijishita S."/>
            <person name="Honda M."/>
            <person name="Ichikawa Y."/>
            <person name="Idonuma A."/>
            <person name="Iijima M."/>
            <person name="Ikeda M."/>
            <person name="Ikeno M."/>
            <person name="Itoh S."/>
            <person name="Itoh T."/>
            <person name="Itoh Y."/>
            <person name="Itoh Y."/>
            <person name="Iwabuchi A."/>
            <person name="Kamiya K."/>
            <person name="Karasawa W."/>
            <person name="Katagiri S."/>
            <person name="Kikuta A."/>
            <person name="Kobayashi N."/>
            <person name="Kono I."/>
            <person name="Machita K."/>
            <person name="Maehara T."/>
            <person name="Mizuno H."/>
            <person name="Mizubayashi T."/>
            <person name="Mukai Y."/>
            <person name="Nagasaki H."/>
            <person name="Nakashima M."/>
            <person name="Nakama Y."/>
            <person name="Nakamichi Y."/>
            <person name="Nakamura M."/>
            <person name="Namiki N."/>
            <person name="Negishi M."/>
            <person name="Ohta I."/>
            <person name="Ono N."/>
            <person name="Saji S."/>
            <person name="Sakai K."/>
            <person name="Shibata M."/>
            <person name="Shimokawa T."/>
            <person name="Shomura A."/>
            <person name="Song J."/>
            <person name="Takazaki Y."/>
            <person name="Terasawa K."/>
            <person name="Tsuji K."/>
            <person name="Waki K."/>
            <person name="Yamagata H."/>
            <person name="Yamane H."/>
            <person name="Yoshiki S."/>
            <person name="Yoshihara R."/>
            <person name="Yukawa K."/>
            <person name="Zhong H."/>
            <person name="Iwama H."/>
            <person name="Endo T."/>
            <person name="Ito H."/>
            <person name="Hahn J.H."/>
            <person name="Kim H.I."/>
            <person name="Eun M.Y."/>
            <person name="Yano M."/>
            <person name="Jiang J."/>
            <person name="Gojobori T."/>
        </authorList>
    </citation>
    <scope>NUCLEOTIDE SEQUENCE</scope>
</reference>
<dbReference type="AlphaFoldDB" id="Q5JKV0"/>
<accession>Q5JNK1</accession>
<feature type="region of interest" description="Disordered" evidence="1">
    <location>
        <begin position="1"/>
        <end position="50"/>
    </location>
</feature>